<comment type="caution">
    <text evidence="3">The sequence shown here is derived from an EMBL/GenBank/DDBJ whole genome shotgun (WGS) entry which is preliminary data.</text>
</comment>
<proteinExistence type="predicted"/>
<feature type="region of interest" description="Disordered" evidence="1">
    <location>
        <begin position="27"/>
        <end position="62"/>
    </location>
</feature>
<evidence type="ECO:0000313" key="4">
    <source>
        <dbReference type="Proteomes" id="UP001151760"/>
    </source>
</evidence>
<evidence type="ECO:0000256" key="1">
    <source>
        <dbReference type="SAM" id="MobiDB-lite"/>
    </source>
</evidence>
<dbReference type="InterPro" id="IPR043502">
    <property type="entry name" value="DNA/RNA_pol_sf"/>
</dbReference>
<feature type="domain" description="Reverse transcriptase Ty1/copia-type" evidence="2">
    <location>
        <begin position="128"/>
        <end position="251"/>
    </location>
</feature>
<dbReference type="Pfam" id="PF07727">
    <property type="entry name" value="RVT_2"/>
    <property type="match status" value="1"/>
</dbReference>
<sequence length="272" mass="30818">MLDESSVPILNNLNFFDFDYLNDHSDIPNDEERSDPILNRYGTPSPHPGSTFEPLNESGEGHSHGLNVVASEEESFEEAAKHQPWVDVMNSEIDALYRNNTWDLVDLPKGRKAIDVHALCLHVTFPKNETRVCKLNKSLYGLKQALRQWNAKLTYALVKCGFVQSKSDYSLFTKKFGDVSIALLVYVNDIIIIGNNLHEINKFKQFLKTKFVIKDLGKLKYFLGIEFLETSSGICLNQMKYCLEIIDEFGLLVSSILKFLTANISLSSETKG</sequence>
<dbReference type="InterPro" id="IPR013103">
    <property type="entry name" value="RVT_2"/>
</dbReference>
<reference evidence="3" key="1">
    <citation type="journal article" date="2022" name="Int. J. Mol. Sci.">
        <title>Draft Genome of Tanacetum Coccineum: Genomic Comparison of Closely Related Tanacetum-Family Plants.</title>
        <authorList>
            <person name="Yamashiro T."/>
            <person name="Shiraishi A."/>
            <person name="Nakayama K."/>
            <person name="Satake H."/>
        </authorList>
    </citation>
    <scope>NUCLEOTIDE SEQUENCE</scope>
</reference>
<protein>
    <submittedName>
        <fullName evidence="3">Ribonuclease H-like domain-containing protein</fullName>
    </submittedName>
</protein>
<reference evidence="3" key="2">
    <citation type="submission" date="2022-01" db="EMBL/GenBank/DDBJ databases">
        <authorList>
            <person name="Yamashiro T."/>
            <person name="Shiraishi A."/>
            <person name="Satake H."/>
            <person name="Nakayama K."/>
        </authorList>
    </citation>
    <scope>NUCLEOTIDE SEQUENCE</scope>
</reference>
<organism evidence="3 4">
    <name type="scientific">Tanacetum coccineum</name>
    <dbReference type="NCBI Taxonomy" id="301880"/>
    <lineage>
        <taxon>Eukaryota</taxon>
        <taxon>Viridiplantae</taxon>
        <taxon>Streptophyta</taxon>
        <taxon>Embryophyta</taxon>
        <taxon>Tracheophyta</taxon>
        <taxon>Spermatophyta</taxon>
        <taxon>Magnoliopsida</taxon>
        <taxon>eudicotyledons</taxon>
        <taxon>Gunneridae</taxon>
        <taxon>Pentapetalae</taxon>
        <taxon>asterids</taxon>
        <taxon>campanulids</taxon>
        <taxon>Asterales</taxon>
        <taxon>Asteraceae</taxon>
        <taxon>Asteroideae</taxon>
        <taxon>Anthemideae</taxon>
        <taxon>Anthemidinae</taxon>
        <taxon>Tanacetum</taxon>
    </lineage>
</organism>
<evidence type="ECO:0000259" key="2">
    <source>
        <dbReference type="Pfam" id="PF07727"/>
    </source>
</evidence>
<gene>
    <name evidence="3" type="ORF">Tco_0725183</name>
</gene>
<evidence type="ECO:0000313" key="3">
    <source>
        <dbReference type="EMBL" id="GJS75302.1"/>
    </source>
</evidence>
<keyword evidence="4" id="KW-1185">Reference proteome</keyword>
<dbReference type="EMBL" id="BQNB010010294">
    <property type="protein sequence ID" value="GJS75302.1"/>
    <property type="molecule type" value="Genomic_DNA"/>
</dbReference>
<name>A0ABQ4YD33_9ASTR</name>
<accession>A0ABQ4YD33</accession>
<dbReference type="Proteomes" id="UP001151760">
    <property type="component" value="Unassembled WGS sequence"/>
</dbReference>
<dbReference type="SUPFAM" id="SSF56672">
    <property type="entry name" value="DNA/RNA polymerases"/>
    <property type="match status" value="1"/>
</dbReference>